<feature type="transmembrane region" description="Helical" evidence="1">
    <location>
        <begin position="97"/>
        <end position="118"/>
    </location>
</feature>
<proteinExistence type="predicted"/>
<name>A0A1L7WQA3_9HELO</name>
<evidence type="ECO:0000256" key="1">
    <source>
        <dbReference type="SAM" id="Phobius"/>
    </source>
</evidence>
<feature type="transmembrane region" description="Helical" evidence="1">
    <location>
        <begin position="497"/>
        <end position="515"/>
    </location>
</feature>
<protein>
    <submittedName>
        <fullName evidence="2">Uncharacterized protein</fullName>
    </submittedName>
</protein>
<dbReference type="OrthoDB" id="3010248at2759"/>
<dbReference type="AlphaFoldDB" id="A0A1L7WQA3"/>
<feature type="transmembrane region" description="Helical" evidence="1">
    <location>
        <begin position="450"/>
        <end position="477"/>
    </location>
</feature>
<feature type="transmembrane region" description="Helical" evidence="1">
    <location>
        <begin position="274"/>
        <end position="293"/>
    </location>
</feature>
<feature type="transmembrane region" description="Helical" evidence="1">
    <location>
        <begin position="409"/>
        <end position="429"/>
    </location>
</feature>
<feature type="transmembrane region" description="Helical" evidence="1">
    <location>
        <begin position="242"/>
        <end position="262"/>
    </location>
</feature>
<sequence>MHIYGASCQSSIRTLHATSQIVSRAIERGFMGRQECFSVVQQRLNSSTNLANDTSFFWQDHFGHIWSDYNNPIILESVCKEICGSGMGLYPDTANRLLTWFVPGLFLISSINFAPIGFKRFVMISHLFGDPIHSLWSLLSKLEDWNNYYDMARNHYRNVAAESWNDDDPRRSPRRVWWTTSIDKRAIDIAVILIAIRELLPSQTHDINVNSIYVCSCFEHKQKNFHKETAGNVVDKRMYGTLHTWFAIFTYIFGIVCAFVLILGGSPSPSGGKIAPAMLLSWLLPFILLSNIIGQFRAEDCIRIVQQFEDDVKARKGRHEEHYVQSRDPLPQEWTAGPADRPWETFLDSQAWSGGIYSSEVQKPMLESGARRFRSWFLIAVAATSVIISFGIGFGVLYSAPTFFSCRSAMVVIIMFVWLMSPIVTRIIMTCRLFGIDMRARWKALFWKDFAIGFCVLFILVASSCGLGNSCRCWAGFRNKVGGVVLNPKKQFTENNRYIYPILIAVCLFLQYLVLKTALYMGRTGLSVLTWSEKERRASLPSRAALSAGSGSETDGAAALVPHTGSGEQLLLGESGGYELIEYSLWDYRLQGP</sequence>
<keyword evidence="1" id="KW-1133">Transmembrane helix</keyword>
<organism evidence="2 3">
    <name type="scientific">Phialocephala subalpina</name>
    <dbReference type="NCBI Taxonomy" id="576137"/>
    <lineage>
        <taxon>Eukaryota</taxon>
        <taxon>Fungi</taxon>
        <taxon>Dikarya</taxon>
        <taxon>Ascomycota</taxon>
        <taxon>Pezizomycotina</taxon>
        <taxon>Leotiomycetes</taxon>
        <taxon>Helotiales</taxon>
        <taxon>Mollisiaceae</taxon>
        <taxon>Phialocephala</taxon>
        <taxon>Phialocephala fortinii species complex</taxon>
    </lineage>
</organism>
<feature type="transmembrane region" description="Helical" evidence="1">
    <location>
        <begin position="375"/>
        <end position="397"/>
    </location>
</feature>
<keyword evidence="3" id="KW-1185">Reference proteome</keyword>
<reference evidence="2 3" key="1">
    <citation type="submission" date="2016-03" db="EMBL/GenBank/DDBJ databases">
        <authorList>
            <person name="Ploux O."/>
        </authorList>
    </citation>
    <scope>NUCLEOTIDE SEQUENCE [LARGE SCALE GENOMIC DNA]</scope>
    <source>
        <strain evidence="2 3">UAMH 11012</strain>
    </source>
</reference>
<gene>
    <name evidence="2" type="ORF">PAC_04845</name>
</gene>
<keyword evidence="1" id="KW-0812">Transmembrane</keyword>
<evidence type="ECO:0000313" key="3">
    <source>
        <dbReference type="Proteomes" id="UP000184330"/>
    </source>
</evidence>
<dbReference type="EMBL" id="FJOG01000005">
    <property type="protein sequence ID" value="CZR54960.1"/>
    <property type="molecule type" value="Genomic_DNA"/>
</dbReference>
<keyword evidence="1" id="KW-0472">Membrane</keyword>
<dbReference type="Proteomes" id="UP000184330">
    <property type="component" value="Unassembled WGS sequence"/>
</dbReference>
<accession>A0A1L7WQA3</accession>
<evidence type="ECO:0000313" key="2">
    <source>
        <dbReference type="EMBL" id="CZR54960.1"/>
    </source>
</evidence>